<gene>
    <name evidence="2" type="primary">LOC114343299</name>
</gene>
<dbReference type="InterPro" id="IPR016162">
    <property type="entry name" value="Ald_DH_N"/>
</dbReference>
<protein>
    <submittedName>
        <fullName evidence="2">Cytosolic 10-formyltetrahydrofolate dehydrogenase-like</fullName>
    </submittedName>
</protein>
<dbReference type="Gene3D" id="3.40.309.10">
    <property type="entry name" value="Aldehyde Dehydrogenase, Chain A, domain 2"/>
    <property type="match status" value="1"/>
</dbReference>
<dbReference type="SUPFAM" id="SSF53720">
    <property type="entry name" value="ALDH-like"/>
    <property type="match status" value="1"/>
</dbReference>
<dbReference type="Pfam" id="PF00171">
    <property type="entry name" value="Aldedh"/>
    <property type="match status" value="1"/>
</dbReference>
<dbReference type="Gene3D" id="3.40.605.10">
    <property type="entry name" value="Aldehyde Dehydrogenase, Chain A, domain 1"/>
    <property type="match status" value="1"/>
</dbReference>
<name>A0A6P7H1G8_DIAVI</name>
<proteinExistence type="predicted"/>
<accession>A0A6P7H1G8</accession>
<dbReference type="RefSeq" id="XP_028149910.1">
    <property type="nucleotide sequence ID" value="XM_028294109.1"/>
</dbReference>
<dbReference type="AlphaFoldDB" id="A0A6P7H1G8"/>
<dbReference type="GO" id="GO:0016620">
    <property type="term" value="F:oxidoreductase activity, acting on the aldehyde or oxo group of donors, NAD or NADP as acceptor"/>
    <property type="evidence" value="ECO:0007669"/>
    <property type="project" value="InterPro"/>
</dbReference>
<feature type="domain" description="Aldehyde dehydrogenase" evidence="1">
    <location>
        <begin position="4"/>
        <end position="79"/>
    </location>
</feature>
<dbReference type="InterPro" id="IPR016161">
    <property type="entry name" value="Ald_DH/histidinol_DH"/>
</dbReference>
<dbReference type="InParanoid" id="A0A6P7H1G8"/>
<dbReference type="PANTHER" id="PTHR11699">
    <property type="entry name" value="ALDEHYDE DEHYDROGENASE-RELATED"/>
    <property type="match status" value="1"/>
</dbReference>
<dbReference type="InterPro" id="IPR015590">
    <property type="entry name" value="Aldehyde_DH_dom"/>
</dbReference>
<organism evidence="2">
    <name type="scientific">Diabrotica virgifera virgifera</name>
    <name type="common">western corn rootworm</name>
    <dbReference type="NCBI Taxonomy" id="50390"/>
    <lineage>
        <taxon>Eukaryota</taxon>
        <taxon>Metazoa</taxon>
        <taxon>Ecdysozoa</taxon>
        <taxon>Arthropoda</taxon>
        <taxon>Hexapoda</taxon>
        <taxon>Insecta</taxon>
        <taxon>Pterygota</taxon>
        <taxon>Neoptera</taxon>
        <taxon>Endopterygota</taxon>
        <taxon>Coleoptera</taxon>
        <taxon>Polyphaga</taxon>
        <taxon>Cucujiformia</taxon>
        <taxon>Chrysomeloidea</taxon>
        <taxon>Chrysomelidae</taxon>
        <taxon>Galerucinae</taxon>
        <taxon>Diabroticina</taxon>
        <taxon>Diabroticites</taxon>
        <taxon>Diabrotica</taxon>
    </lineage>
</organism>
<dbReference type="FunFam" id="3.40.605.10:FF:000026">
    <property type="entry name" value="Aldehyde dehydrogenase, putative"/>
    <property type="match status" value="1"/>
</dbReference>
<dbReference type="InterPro" id="IPR016163">
    <property type="entry name" value="Ald_DH_C"/>
</dbReference>
<sequence>MDGVLKRANATEYGLASGVFTKDISKALRFAEKIEAGTVFVNTYNKTDVAAPFGGFKQSGFGKDLGREALNEYLKTKCVTIEY</sequence>
<evidence type="ECO:0000259" key="1">
    <source>
        <dbReference type="Pfam" id="PF00171"/>
    </source>
</evidence>
<evidence type="ECO:0000313" key="2">
    <source>
        <dbReference type="RefSeq" id="XP_028149910.1"/>
    </source>
</evidence>
<reference evidence="2" key="1">
    <citation type="submission" date="2025-08" db="UniProtKB">
        <authorList>
            <consortium name="RefSeq"/>
        </authorList>
    </citation>
    <scope>IDENTIFICATION</scope>
    <source>
        <tissue evidence="2">Whole insect</tissue>
    </source>
</reference>